<protein>
    <recommendedName>
        <fullName evidence="3">TIGR00266 family protein</fullName>
    </recommendedName>
</protein>
<accession>C7P7X1</accession>
<dbReference type="SUPFAM" id="SSF51219">
    <property type="entry name" value="TRAP-like"/>
    <property type="match status" value="1"/>
</dbReference>
<name>C7P7X1_METFA</name>
<dbReference type="OrthoDB" id="7592at2157"/>
<evidence type="ECO:0000313" key="2">
    <source>
        <dbReference type="Proteomes" id="UP000001495"/>
    </source>
</evidence>
<dbReference type="GeneID" id="8365513"/>
<dbReference type="Pfam" id="PF01987">
    <property type="entry name" value="AIM24"/>
    <property type="match status" value="1"/>
</dbReference>
<dbReference type="Proteomes" id="UP000001495">
    <property type="component" value="Chromosome"/>
</dbReference>
<gene>
    <name evidence="1" type="ordered locus">Mefer_0835</name>
</gene>
<dbReference type="PANTHER" id="PTHR43657">
    <property type="entry name" value="TRYPTOPHAN RNA-BINDING ATTENUATOR PROTEIN-LIKE PROTEIN"/>
    <property type="match status" value="1"/>
</dbReference>
<organism evidence="1 2">
    <name type="scientific">Methanocaldococcus fervens (strain DSM 4213 / JCM 15782 / AG86)</name>
    <name type="common">Methanococcus fervens</name>
    <dbReference type="NCBI Taxonomy" id="573064"/>
    <lineage>
        <taxon>Archaea</taxon>
        <taxon>Methanobacteriati</taxon>
        <taxon>Methanobacteriota</taxon>
        <taxon>Methanomada group</taxon>
        <taxon>Methanococci</taxon>
        <taxon>Methanococcales</taxon>
        <taxon>Methanocaldococcaceae</taxon>
        <taxon>Methanocaldococcus</taxon>
    </lineage>
</organism>
<evidence type="ECO:0008006" key="3">
    <source>
        <dbReference type="Google" id="ProtNLM"/>
    </source>
</evidence>
<dbReference type="NCBIfam" id="TIGR00266">
    <property type="entry name" value="TIGR00266 family protein"/>
    <property type="match status" value="1"/>
</dbReference>
<reference evidence="1" key="1">
    <citation type="submission" date="2009-08" db="EMBL/GenBank/DDBJ databases">
        <title>Complete sequence of chromosome of Methanocaldococcus fervens AG86.</title>
        <authorList>
            <consortium name="US DOE Joint Genome Institute"/>
            <person name="Lucas S."/>
            <person name="Copeland A."/>
            <person name="Lapidus A."/>
            <person name="Glavina del Rio T."/>
            <person name="Tice H."/>
            <person name="Bruce D."/>
            <person name="Goodwin L."/>
            <person name="Pitluck S."/>
            <person name="Chertkov O."/>
            <person name="Detter J.C."/>
            <person name="Han C."/>
            <person name="Tapia R."/>
            <person name="Larimer F."/>
            <person name="Land M."/>
            <person name="Hauser L."/>
            <person name="Kyrpides N."/>
            <person name="Ovchinnikova G."/>
            <person name="Lupa-Sieprawska M."/>
            <person name="Whitman W.B."/>
        </authorList>
    </citation>
    <scope>NUCLEOTIDE SEQUENCE [LARGE SCALE GENOMIC DNA]</scope>
    <source>
        <strain evidence="1">AG86</strain>
    </source>
</reference>
<keyword evidence="2" id="KW-1185">Reference proteome</keyword>
<dbReference type="PANTHER" id="PTHR43657:SF1">
    <property type="entry name" value="ALTERED INHERITANCE OF MITOCHONDRIA PROTEIN 24, MITOCHONDRIAL"/>
    <property type="match status" value="1"/>
</dbReference>
<dbReference type="InterPro" id="IPR002838">
    <property type="entry name" value="AIM24"/>
</dbReference>
<dbReference type="HOGENOM" id="CLU_040551_4_1_2"/>
<dbReference type="RefSeq" id="WP_015791390.1">
    <property type="nucleotide sequence ID" value="NC_013156.1"/>
</dbReference>
<dbReference type="STRING" id="573064.Mefer_0835"/>
<dbReference type="Gene3D" id="3.60.160.10">
    <property type="entry name" value="Mitochondrial biogenesis AIM24"/>
    <property type="match status" value="1"/>
</dbReference>
<dbReference type="AlphaFoldDB" id="C7P7X1"/>
<dbReference type="InterPro" id="IPR016031">
    <property type="entry name" value="Trp_RNA-bd_attenuator-like_dom"/>
</dbReference>
<evidence type="ECO:0000313" key="1">
    <source>
        <dbReference type="EMBL" id="ACV24653.1"/>
    </source>
</evidence>
<dbReference type="eggNOG" id="arCOG01907">
    <property type="taxonomic scope" value="Archaea"/>
</dbReference>
<dbReference type="InterPro" id="IPR036983">
    <property type="entry name" value="AIM24_sf"/>
</dbReference>
<dbReference type="KEGG" id="mfe:Mefer_0835"/>
<dbReference type="EMBL" id="CP001696">
    <property type="protein sequence ID" value="ACV24653.1"/>
    <property type="molecule type" value="Genomic_DNA"/>
</dbReference>
<sequence>MAEYDFKIEYKPAYSLLKINLKNQSIIAERGAMVYMSPNITIDTKMSGGLVGALKRAIVGEGVFLNKFSGTGILALSPNYVGDIIHHELNGTLYLQSGAYLASSPNINIDTKFGGIKTYFGGKGIFLIKLEGKGDVFLSSFGALETVELNDETLIVDNGNLVGFTGGLSYSLKRIGGLKSTLLGGEGLVYEFRGTGKVYIQTRNMESFVDFLMKYLPIKEDK</sequence>
<proteinExistence type="predicted"/>